<evidence type="ECO:0000256" key="1">
    <source>
        <dbReference type="SAM" id="MobiDB-lite"/>
    </source>
</evidence>
<evidence type="ECO:0000313" key="2">
    <source>
        <dbReference type="Proteomes" id="UP001515500"/>
    </source>
</evidence>
<evidence type="ECO:0000313" key="3">
    <source>
        <dbReference type="RefSeq" id="XP_039125223.1"/>
    </source>
</evidence>
<sequence>MASTQVSYLQKADVMLNDKNYKAWSSTLRVLLRGLNLWGHVDGTRPPPCSSSAVSSSSSSSTVTSASSSTYADLLKWTKDDARTIAIICQSCELHIRLATLTFTYRRETSVSDFFAVLSDLWRQCDEMTPSPSPTCAQCLAIAQYRDYLHIYEFLMRLRPEFEAVRAQLLHWVTPPSASDTLAYVLDEEILLRSLNVVPPPDAPHYVLAAPQ</sequence>
<reference evidence="3" key="1">
    <citation type="submission" date="2025-08" db="UniProtKB">
        <authorList>
            <consortium name="RefSeq"/>
        </authorList>
    </citation>
    <scope>IDENTIFICATION</scope>
</reference>
<protein>
    <submittedName>
        <fullName evidence="3">Uncharacterized protein LOC120261408</fullName>
    </submittedName>
</protein>
<keyword evidence="2" id="KW-1185">Reference proteome</keyword>
<proteinExistence type="predicted"/>
<feature type="region of interest" description="Disordered" evidence="1">
    <location>
        <begin position="46"/>
        <end position="65"/>
    </location>
</feature>
<organism evidence="2 3">
    <name type="scientific">Dioscorea cayennensis subsp. rotundata</name>
    <name type="common">White Guinea yam</name>
    <name type="synonym">Dioscorea rotundata</name>
    <dbReference type="NCBI Taxonomy" id="55577"/>
    <lineage>
        <taxon>Eukaryota</taxon>
        <taxon>Viridiplantae</taxon>
        <taxon>Streptophyta</taxon>
        <taxon>Embryophyta</taxon>
        <taxon>Tracheophyta</taxon>
        <taxon>Spermatophyta</taxon>
        <taxon>Magnoliopsida</taxon>
        <taxon>Liliopsida</taxon>
        <taxon>Dioscoreales</taxon>
        <taxon>Dioscoreaceae</taxon>
        <taxon>Dioscorea</taxon>
    </lineage>
</organism>
<dbReference type="PANTHER" id="PTHR47481:SF14">
    <property type="entry name" value="RETROTRANSPOSON COPIA-LIKE N-TERMINAL DOMAIN-CONTAINING PROTEIN"/>
    <property type="match status" value="1"/>
</dbReference>
<dbReference type="PANTHER" id="PTHR47481">
    <property type="match status" value="1"/>
</dbReference>
<gene>
    <name evidence="3" type="primary">LOC120261408</name>
</gene>
<feature type="compositionally biased region" description="Low complexity" evidence="1">
    <location>
        <begin position="50"/>
        <end position="65"/>
    </location>
</feature>
<dbReference type="AlphaFoldDB" id="A0AB40BF86"/>
<accession>A0AB40BF86</accession>
<dbReference type="GeneID" id="120261408"/>
<name>A0AB40BF86_DIOCR</name>
<dbReference type="RefSeq" id="XP_039125223.1">
    <property type="nucleotide sequence ID" value="XM_039269289.1"/>
</dbReference>
<dbReference type="Proteomes" id="UP001515500">
    <property type="component" value="Chromosome 5"/>
</dbReference>